<reference evidence="3 4" key="1">
    <citation type="submission" date="2020-08" db="EMBL/GenBank/DDBJ databases">
        <title>Genomic Encyclopedia of Type Strains, Phase III (KMG-III): the genomes of soil and plant-associated and newly described type strains.</title>
        <authorList>
            <person name="Whitman W."/>
        </authorList>
    </citation>
    <scope>NUCLEOTIDE SEQUENCE [LARGE SCALE GENOMIC DNA]</scope>
    <source>
        <strain evidence="3 4">CECT 8803</strain>
    </source>
</reference>
<dbReference type="SUPFAM" id="SSF48452">
    <property type="entry name" value="TPR-like"/>
    <property type="match status" value="1"/>
</dbReference>
<gene>
    <name evidence="3" type="ORF">FHR98_000590</name>
</gene>
<accession>A0A839STL8</accession>
<feature type="repeat" description="TPR" evidence="1">
    <location>
        <begin position="495"/>
        <end position="528"/>
    </location>
</feature>
<dbReference type="Gene3D" id="1.10.10.10">
    <property type="entry name" value="Winged helix-like DNA-binding domain superfamily/Winged helix DNA-binding domain"/>
    <property type="match status" value="1"/>
</dbReference>
<dbReference type="InterPro" id="IPR051677">
    <property type="entry name" value="AfsR-DnrI-RedD_regulator"/>
</dbReference>
<dbReference type="PROSITE" id="PS50005">
    <property type="entry name" value="TPR"/>
    <property type="match status" value="1"/>
</dbReference>
<dbReference type="InterPro" id="IPR005158">
    <property type="entry name" value="BTAD"/>
</dbReference>
<dbReference type="SMART" id="SM01043">
    <property type="entry name" value="BTAD"/>
    <property type="match status" value="1"/>
</dbReference>
<dbReference type="GO" id="GO:0003677">
    <property type="term" value="F:DNA binding"/>
    <property type="evidence" value="ECO:0007669"/>
    <property type="project" value="UniProtKB-KW"/>
</dbReference>
<proteinExistence type="predicted"/>
<evidence type="ECO:0000313" key="4">
    <source>
        <dbReference type="Proteomes" id="UP000581135"/>
    </source>
</evidence>
<comment type="caution">
    <text evidence="3">The sequence shown here is derived from an EMBL/GenBank/DDBJ whole genome shotgun (WGS) entry which is preliminary data.</text>
</comment>
<dbReference type="SMART" id="SM00028">
    <property type="entry name" value="TPR"/>
    <property type="match status" value="3"/>
</dbReference>
<dbReference type="Proteomes" id="UP000581135">
    <property type="component" value="Unassembled WGS sequence"/>
</dbReference>
<organism evidence="3 4">
    <name type="scientific">Limibacillus halophilus</name>
    <dbReference type="NCBI Taxonomy" id="1579333"/>
    <lineage>
        <taxon>Bacteria</taxon>
        <taxon>Pseudomonadati</taxon>
        <taxon>Pseudomonadota</taxon>
        <taxon>Alphaproteobacteria</taxon>
        <taxon>Rhodospirillales</taxon>
        <taxon>Rhodovibrionaceae</taxon>
        <taxon>Limibacillus</taxon>
    </lineage>
</organism>
<dbReference type="RefSeq" id="WP_183415118.1">
    <property type="nucleotide sequence ID" value="NZ_JACHXA010000001.1"/>
</dbReference>
<name>A0A839STL8_9PROT</name>
<dbReference type="Gene3D" id="1.25.40.10">
    <property type="entry name" value="Tetratricopeptide repeat domain"/>
    <property type="match status" value="1"/>
</dbReference>
<evidence type="ECO:0000313" key="3">
    <source>
        <dbReference type="EMBL" id="MBB3064325.1"/>
    </source>
</evidence>
<dbReference type="InterPro" id="IPR019734">
    <property type="entry name" value="TPR_rpt"/>
</dbReference>
<sequence>MESSGPVAETSTRLAIRTLGRLQVFHHGCSVELPQSRKLRALLVYLAVAAHPVGRSRLCELLGDVANDPRGELRWYLSKLRTVLDRPGRRRVVGEDDMVSLDLSDTEVDAVQIESVVRAGLDAADLDVLRRSAARFVGDFAEGLDLNRSPQLDHWLTTQRARFRSCHAAILDQLIGRLPMNDPEARRLAEAWVALAPFDPRAHHVLMAASGPFEAECHLASAERLFEAEGLDLAPLRQAARALRSAPAVAAAPESRASPPLSAVPDQRPFRISLAVMPFHEPGIAPNHSGLGGSLTRDIITRLAKLRSLFVIAQGSVFALAERGIGPEEAGQRLDVGYVASGAVQRRRGRIVVDVELVEARTARIVWSDVYETVEAEAFDILDKIGDMIVAAIVSEVETAEKNRAVLKPPDTLNAWEAHHRGLWHMHRFTREDNRQAQHFFHKSIKADPTFSRAYSGLSFTHWQNAFQSWEDSRIEADLAYDAASRALMADDHDPSAHWAMGRALWLRRDESQAIDELQQAVDISPNFAMGHYALAFVQSQSGDPVAAIGYADLSRQLSPFDPLLFAILGAKAMAFVRLGRYEEAADWALKAVARPNAHILIQQIAAFCLVLAGRIEEGRVVGAAIRRTRPGYKVDEFLHAFKFSADAEAIFRRAARELGLD</sequence>
<evidence type="ECO:0000256" key="1">
    <source>
        <dbReference type="PROSITE-ProRule" id="PRU00339"/>
    </source>
</evidence>
<keyword evidence="1" id="KW-0802">TPR repeat</keyword>
<feature type="domain" description="Bacterial transcriptional activator" evidence="2">
    <location>
        <begin position="108"/>
        <end position="244"/>
    </location>
</feature>
<keyword evidence="3" id="KW-0238">DNA-binding</keyword>
<keyword evidence="4" id="KW-1185">Reference proteome</keyword>
<evidence type="ECO:0000259" key="2">
    <source>
        <dbReference type="SMART" id="SM01043"/>
    </source>
</evidence>
<dbReference type="InterPro" id="IPR011990">
    <property type="entry name" value="TPR-like_helical_dom_sf"/>
</dbReference>
<dbReference type="PANTHER" id="PTHR35807">
    <property type="entry name" value="TRANSCRIPTIONAL REGULATOR REDD-RELATED"/>
    <property type="match status" value="1"/>
</dbReference>
<dbReference type="InterPro" id="IPR036388">
    <property type="entry name" value="WH-like_DNA-bd_sf"/>
</dbReference>
<protein>
    <submittedName>
        <fullName evidence="3">TolB-like protein/DNA-binding SARP family transcriptional activator</fullName>
    </submittedName>
</protein>
<dbReference type="EMBL" id="JACHXA010000001">
    <property type="protein sequence ID" value="MBB3064325.1"/>
    <property type="molecule type" value="Genomic_DNA"/>
</dbReference>
<dbReference type="AlphaFoldDB" id="A0A839STL8"/>